<reference evidence="2" key="1">
    <citation type="journal article" date="2013" name="Nature">
        <title>Draft genome of the wheat A-genome progenitor Triticum urartu.</title>
        <authorList>
            <person name="Ling H.Q."/>
            <person name="Zhao S."/>
            <person name="Liu D."/>
            <person name="Wang J."/>
            <person name="Sun H."/>
            <person name="Zhang C."/>
            <person name="Fan H."/>
            <person name="Li D."/>
            <person name="Dong L."/>
            <person name="Tao Y."/>
            <person name="Gao C."/>
            <person name="Wu H."/>
            <person name="Li Y."/>
            <person name="Cui Y."/>
            <person name="Guo X."/>
            <person name="Zheng S."/>
            <person name="Wang B."/>
            <person name="Yu K."/>
            <person name="Liang Q."/>
            <person name="Yang W."/>
            <person name="Lou X."/>
            <person name="Chen J."/>
            <person name="Feng M."/>
            <person name="Jian J."/>
            <person name="Zhang X."/>
            <person name="Luo G."/>
            <person name="Jiang Y."/>
            <person name="Liu J."/>
            <person name="Wang Z."/>
            <person name="Sha Y."/>
            <person name="Zhang B."/>
            <person name="Wu H."/>
            <person name="Tang D."/>
            <person name="Shen Q."/>
            <person name="Xue P."/>
            <person name="Zou S."/>
            <person name="Wang X."/>
            <person name="Liu X."/>
            <person name="Wang F."/>
            <person name="Yang Y."/>
            <person name="An X."/>
            <person name="Dong Z."/>
            <person name="Zhang K."/>
            <person name="Zhang X."/>
            <person name="Luo M.C."/>
            <person name="Dvorak J."/>
            <person name="Tong Y."/>
            <person name="Wang J."/>
            <person name="Yang H."/>
            <person name="Li Z."/>
            <person name="Wang D."/>
            <person name="Zhang A."/>
            <person name="Wang J."/>
        </authorList>
    </citation>
    <scope>NUCLEOTIDE SEQUENCE</scope>
    <source>
        <strain evidence="2">cv. G1812</strain>
    </source>
</reference>
<keyword evidence="2" id="KW-1185">Reference proteome</keyword>
<evidence type="ECO:0000313" key="1">
    <source>
        <dbReference type="EnsemblPlants" id="TuG1812G0300005680.01.T01.cds261999"/>
    </source>
</evidence>
<reference evidence="1" key="3">
    <citation type="submission" date="2022-06" db="UniProtKB">
        <authorList>
            <consortium name="EnsemblPlants"/>
        </authorList>
    </citation>
    <scope>IDENTIFICATION</scope>
</reference>
<sequence>MLAMQKQLWSPINVTWIVGYGVVFGLNQFQPPDAHIGIRPLTFFRWHRNLDCLLLHGTY</sequence>
<dbReference type="Proteomes" id="UP000015106">
    <property type="component" value="Chromosome 3"/>
</dbReference>
<protein>
    <submittedName>
        <fullName evidence="1">Uncharacterized protein</fullName>
    </submittedName>
</protein>
<reference evidence="1" key="2">
    <citation type="submission" date="2018-03" db="EMBL/GenBank/DDBJ databases">
        <title>The Triticum urartu genome reveals the dynamic nature of wheat genome evolution.</title>
        <authorList>
            <person name="Ling H."/>
            <person name="Ma B."/>
            <person name="Shi X."/>
            <person name="Liu H."/>
            <person name="Dong L."/>
            <person name="Sun H."/>
            <person name="Cao Y."/>
            <person name="Gao Q."/>
            <person name="Zheng S."/>
            <person name="Li Y."/>
            <person name="Yu Y."/>
            <person name="Du H."/>
            <person name="Qi M."/>
            <person name="Li Y."/>
            <person name="Yu H."/>
            <person name="Cui Y."/>
            <person name="Wang N."/>
            <person name="Chen C."/>
            <person name="Wu H."/>
            <person name="Zhao Y."/>
            <person name="Zhang J."/>
            <person name="Li Y."/>
            <person name="Zhou W."/>
            <person name="Zhang B."/>
            <person name="Hu W."/>
            <person name="Eijk M."/>
            <person name="Tang J."/>
            <person name="Witsenboer H."/>
            <person name="Zhao S."/>
            <person name="Li Z."/>
            <person name="Zhang A."/>
            <person name="Wang D."/>
            <person name="Liang C."/>
        </authorList>
    </citation>
    <scope>NUCLEOTIDE SEQUENCE [LARGE SCALE GENOMIC DNA]</scope>
    <source>
        <strain evidence="1">cv. G1812</strain>
    </source>
</reference>
<name>A0A8R7Q0N1_TRIUA</name>
<organism evidence="1 2">
    <name type="scientific">Triticum urartu</name>
    <name type="common">Red wild einkorn</name>
    <name type="synonym">Crithodium urartu</name>
    <dbReference type="NCBI Taxonomy" id="4572"/>
    <lineage>
        <taxon>Eukaryota</taxon>
        <taxon>Viridiplantae</taxon>
        <taxon>Streptophyta</taxon>
        <taxon>Embryophyta</taxon>
        <taxon>Tracheophyta</taxon>
        <taxon>Spermatophyta</taxon>
        <taxon>Magnoliopsida</taxon>
        <taxon>Liliopsida</taxon>
        <taxon>Poales</taxon>
        <taxon>Poaceae</taxon>
        <taxon>BOP clade</taxon>
        <taxon>Pooideae</taxon>
        <taxon>Triticodae</taxon>
        <taxon>Triticeae</taxon>
        <taxon>Triticinae</taxon>
        <taxon>Triticum</taxon>
    </lineage>
</organism>
<dbReference type="AlphaFoldDB" id="A0A8R7Q0N1"/>
<dbReference type="EnsemblPlants" id="TuG1812G0300005680.01.T01">
    <property type="protein sequence ID" value="TuG1812G0300005680.01.T01.cds261999"/>
    <property type="gene ID" value="TuG1812G0300005680.01"/>
</dbReference>
<dbReference type="Gramene" id="TuG1812G0300005680.01.T01">
    <property type="protein sequence ID" value="TuG1812G0300005680.01.T01.cds261999"/>
    <property type="gene ID" value="TuG1812G0300005680.01"/>
</dbReference>
<accession>A0A8R7Q0N1</accession>
<evidence type="ECO:0000313" key="2">
    <source>
        <dbReference type="Proteomes" id="UP000015106"/>
    </source>
</evidence>
<proteinExistence type="predicted"/>